<organism evidence="1 2">
    <name type="scientific">Chamaesiphon minutus (strain ATCC 27169 / PCC 6605)</name>
    <dbReference type="NCBI Taxonomy" id="1173020"/>
    <lineage>
        <taxon>Bacteria</taxon>
        <taxon>Bacillati</taxon>
        <taxon>Cyanobacteriota</taxon>
        <taxon>Cyanophyceae</taxon>
        <taxon>Gomontiellales</taxon>
        <taxon>Chamaesiphonaceae</taxon>
        <taxon>Chamaesiphon</taxon>
    </lineage>
</organism>
<dbReference type="RefSeq" id="WP_015158625.1">
    <property type="nucleotide sequence ID" value="NC_019697.1"/>
</dbReference>
<name>K9UE08_CHAP6</name>
<keyword evidence="2" id="KW-1185">Reference proteome</keyword>
<gene>
    <name evidence="1" type="ORF">Cha6605_1225</name>
</gene>
<proteinExistence type="predicted"/>
<dbReference type="Proteomes" id="UP000010366">
    <property type="component" value="Chromosome"/>
</dbReference>
<sequence length="136" mass="15699">MLNKLTIDTIDVLARKTRADPSFFEKDWYTTQLLDILSKIQDPRFQLVFSGGTSLSKAYQLIKRFSEDIDFNGQAGSPALYPFRMSVGMKAERSDDCPLDKPDKRRCFEKESGYEEMSNFLAFSLYIHYNIISNLS</sequence>
<dbReference type="InterPro" id="IPR014942">
    <property type="entry name" value="AbiEii"/>
</dbReference>
<accession>K9UE08</accession>
<evidence type="ECO:0000313" key="2">
    <source>
        <dbReference type="Proteomes" id="UP000010366"/>
    </source>
</evidence>
<evidence type="ECO:0000313" key="1">
    <source>
        <dbReference type="EMBL" id="AFY92439.1"/>
    </source>
</evidence>
<dbReference type="EMBL" id="CP003600">
    <property type="protein sequence ID" value="AFY92439.1"/>
    <property type="molecule type" value="Genomic_DNA"/>
</dbReference>
<dbReference type="STRING" id="1173020.Cha6605_1225"/>
<evidence type="ECO:0008006" key="3">
    <source>
        <dbReference type="Google" id="ProtNLM"/>
    </source>
</evidence>
<dbReference type="Pfam" id="PF08843">
    <property type="entry name" value="AbiEii"/>
    <property type="match status" value="1"/>
</dbReference>
<dbReference type="KEGG" id="cmp:Cha6605_1225"/>
<dbReference type="eggNOG" id="COG2253">
    <property type="taxonomic scope" value="Bacteria"/>
</dbReference>
<dbReference type="PATRIC" id="fig|1173020.3.peg.1432"/>
<reference evidence="1 2" key="1">
    <citation type="submission" date="2012-05" db="EMBL/GenBank/DDBJ databases">
        <title>Finished chromosome of genome of Chamaesiphon sp. PCC 6605.</title>
        <authorList>
            <consortium name="US DOE Joint Genome Institute"/>
            <person name="Gugger M."/>
            <person name="Coursin T."/>
            <person name="Rippka R."/>
            <person name="Tandeau De Marsac N."/>
            <person name="Huntemann M."/>
            <person name="Wei C.-L."/>
            <person name="Han J."/>
            <person name="Detter J.C."/>
            <person name="Han C."/>
            <person name="Tapia R."/>
            <person name="Chen A."/>
            <person name="Kyrpides N."/>
            <person name="Mavromatis K."/>
            <person name="Markowitz V."/>
            <person name="Szeto E."/>
            <person name="Ivanova N."/>
            <person name="Pagani I."/>
            <person name="Pati A."/>
            <person name="Goodwin L."/>
            <person name="Nordberg H.P."/>
            <person name="Cantor M.N."/>
            <person name="Hua S.X."/>
            <person name="Woyke T."/>
            <person name="Kerfeld C.A."/>
        </authorList>
    </citation>
    <scope>NUCLEOTIDE SEQUENCE [LARGE SCALE GENOMIC DNA]</scope>
    <source>
        <strain evidence="2">ATCC 27169 / PCC 6605</strain>
    </source>
</reference>
<dbReference type="AlphaFoldDB" id="K9UE08"/>
<protein>
    <recommendedName>
        <fullName evidence="3">Nucleotidyl transferase AbiEii/AbiGii toxin family protein</fullName>
    </recommendedName>
</protein>
<dbReference type="Gene3D" id="3.10.450.620">
    <property type="entry name" value="JHP933, nucleotidyltransferase-like core domain"/>
    <property type="match status" value="1"/>
</dbReference>
<dbReference type="OrthoDB" id="9780929at2"/>
<dbReference type="HOGENOM" id="CLU_1871696_0_0_3"/>